<proteinExistence type="predicted"/>
<evidence type="ECO:0000313" key="3">
    <source>
        <dbReference type="Proteomes" id="UP000032180"/>
    </source>
</evidence>
<dbReference type="Proteomes" id="UP000032180">
    <property type="component" value="Chromosome 3"/>
</dbReference>
<feature type="region of interest" description="Disordered" evidence="1">
    <location>
        <begin position="1"/>
        <end position="21"/>
    </location>
</feature>
<sequence length="72" mass="7792">MRRSVPAPTTASSPSPERKEHMRELEMDLLMAVRSVNKARAALDAVASMDQTLHQAITIAIAANAHVPMAIN</sequence>
<reference evidence="2" key="3">
    <citation type="submission" date="2015-04" db="UniProtKB">
        <authorList>
            <consortium name="EnsemblPlants"/>
        </authorList>
    </citation>
    <scope>IDENTIFICATION</scope>
</reference>
<organism evidence="2 3">
    <name type="scientific">Leersia perrieri</name>
    <dbReference type="NCBI Taxonomy" id="77586"/>
    <lineage>
        <taxon>Eukaryota</taxon>
        <taxon>Viridiplantae</taxon>
        <taxon>Streptophyta</taxon>
        <taxon>Embryophyta</taxon>
        <taxon>Tracheophyta</taxon>
        <taxon>Spermatophyta</taxon>
        <taxon>Magnoliopsida</taxon>
        <taxon>Liliopsida</taxon>
        <taxon>Poales</taxon>
        <taxon>Poaceae</taxon>
        <taxon>BOP clade</taxon>
        <taxon>Oryzoideae</taxon>
        <taxon>Oryzeae</taxon>
        <taxon>Oryzinae</taxon>
        <taxon>Leersia</taxon>
    </lineage>
</organism>
<dbReference type="AlphaFoldDB" id="A0A0D9VVC6"/>
<dbReference type="HOGENOM" id="CLU_2725824_0_0_1"/>
<reference evidence="3" key="2">
    <citation type="submission" date="2013-12" db="EMBL/GenBank/DDBJ databases">
        <authorList>
            <person name="Yu Y."/>
            <person name="Lee S."/>
            <person name="de Baynast K."/>
            <person name="Wissotski M."/>
            <person name="Liu L."/>
            <person name="Talag J."/>
            <person name="Goicoechea J."/>
            <person name="Angelova A."/>
            <person name="Jetty R."/>
            <person name="Kudrna D."/>
            <person name="Golser W."/>
            <person name="Rivera L."/>
            <person name="Zhang J."/>
            <person name="Wing R."/>
        </authorList>
    </citation>
    <scope>NUCLEOTIDE SEQUENCE</scope>
</reference>
<accession>A0A0D9VVC6</accession>
<keyword evidence="3" id="KW-1185">Reference proteome</keyword>
<dbReference type="Gramene" id="LPERR03G18610.1">
    <property type="protein sequence ID" value="LPERR03G18610.1"/>
    <property type="gene ID" value="LPERR03G18610"/>
</dbReference>
<name>A0A0D9VVC6_9ORYZ</name>
<dbReference type="EnsemblPlants" id="LPERR03G18610.1">
    <property type="protein sequence ID" value="LPERR03G18610.1"/>
    <property type="gene ID" value="LPERR03G18610"/>
</dbReference>
<feature type="compositionally biased region" description="Low complexity" evidence="1">
    <location>
        <begin position="1"/>
        <end position="15"/>
    </location>
</feature>
<evidence type="ECO:0000313" key="2">
    <source>
        <dbReference type="EnsemblPlants" id="LPERR03G18610.1"/>
    </source>
</evidence>
<reference evidence="2 3" key="1">
    <citation type="submission" date="2012-08" db="EMBL/GenBank/DDBJ databases">
        <title>Oryza genome evolution.</title>
        <authorList>
            <person name="Wing R.A."/>
        </authorList>
    </citation>
    <scope>NUCLEOTIDE SEQUENCE</scope>
</reference>
<evidence type="ECO:0000256" key="1">
    <source>
        <dbReference type="SAM" id="MobiDB-lite"/>
    </source>
</evidence>
<protein>
    <submittedName>
        <fullName evidence="2">Uncharacterized protein</fullName>
    </submittedName>
</protein>